<accession>A0ABQ3FYU3</accession>
<gene>
    <name evidence="1" type="ORF">GCM10007320_17100</name>
</gene>
<dbReference type="EMBL" id="BMYK01000004">
    <property type="protein sequence ID" value="GHC77495.1"/>
    <property type="molecule type" value="Genomic_DNA"/>
</dbReference>
<protein>
    <submittedName>
        <fullName evidence="1">Uncharacterized protein</fullName>
    </submittedName>
</protein>
<sequence>MPTRLETLFANRFVQRVLHKTVFATGLAWCLLWSAAQAVWPAAAAPAEATAWEWPSHWEGATLRPLALGPVEQRFARQFPGAIARMTDGERVLVLRHVTAPTRMLHPAEDCYRALGYGIASARLEHDAHAQLWRCFTATRRGDQALRVCERTTDAQGRAFTDTSAWYWAALRGQSTGPWLAVTTATPIAARGLL</sequence>
<proteinExistence type="predicted"/>
<dbReference type="Proteomes" id="UP000626210">
    <property type="component" value="Unassembled WGS sequence"/>
</dbReference>
<comment type="caution">
    <text evidence="1">The sequence shown here is derived from an EMBL/GenBank/DDBJ whole genome shotgun (WGS) entry which is preliminary data.</text>
</comment>
<reference evidence="2" key="1">
    <citation type="journal article" date="2019" name="Int. J. Syst. Evol. Microbiol.">
        <title>The Global Catalogue of Microorganisms (GCM) 10K type strain sequencing project: providing services to taxonomists for standard genome sequencing and annotation.</title>
        <authorList>
            <consortium name="The Broad Institute Genomics Platform"/>
            <consortium name="The Broad Institute Genome Sequencing Center for Infectious Disease"/>
            <person name="Wu L."/>
            <person name="Ma J."/>
        </authorList>
    </citation>
    <scope>NUCLEOTIDE SEQUENCE [LARGE SCALE GENOMIC DNA]</scope>
    <source>
        <strain evidence="2">KCTC 23314</strain>
    </source>
</reference>
<name>A0ABQ3FYU3_9BURK</name>
<dbReference type="RefSeq" id="WP_189686535.1">
    <property type="nucleotide sequence ID" value="NZ_BMYK01000004.1"/>
</dbReference>
<organism evidence="1 2">
    <name type="scientific">Pseudorhodoferax aquiterrae</name>
    <dbReference type="NCBI Taxonomy" id="747304"/>
    <lineage>
        <taxon>Bacteria</taxon>
        <taxon>Pseudomonadati</taxon>
        <taxon>Pseudomonadota</taxon>
        <taxon>Betaproteobacteria</taxon>
        <taxon>Burkholderiales</taxon>
        <taxon>Comamonadaceae</taxon>
    </lineage>
</organism>
<evidence type="ECO:0000313" key="1">
    <source>
        <dbReference type="EMBL" id="GHC77495.1"/>
    </source>
</evidence>
<evidence type="ECO:0000313" key="2">
    <source>
        <dbReference type="Proteomes" id="UP000626210"/>
    </source>
</evidence>
<keyword evidence="2" id="KW-1185">Reference proteome</keyword>